<sequence>MMHLNGVHVLDIISLGAVDVHPIISLKQAVVPLRPTEAKITPLSPFRDVLPDGRQIYQNCLVYNLHLTKSAEVSIGASVLSHVLYESQFESQLWMLFDSNKMLVACGDAYSLGSSTIKLEKGDYTIRLQVRHERKELLEKVNDTALLIQHKLSSNLALDAVIGGKKSTTVHLNGATKPKCFYVAALANEKINKANLPAGCTYLNGAIQLAKEELGRVASSRRFKYVIGEQLEQTNKQSGSAAATASDAGSNAANASAGGKSDNKTTSDGSPNKGGKNNKSKGNSYDDYLEGIRDYKCSMISKLGDLSKAEEIYNEVVSEYPKHLSVHMNLIQNLESTVPIKTVYPFSFDNLVRSQSSATASEAVKKVDLEKLSTVLKRTIELTDIVIKETDKDALLAFYGMKTDTRSDASKIKSTMDKQKNTLLEAYAKNGIAKCKLAILEQGHSDEVKTTLSSNLIEQIDSNLVEIQKFVDINDSKVLQFSIWHAFSNRQFGRLAKFLLKLYDEKLSKDVLEELSLIAKEKEWKHLSEQIERQIVSANPGGFRPF</sequence>
<feature type="compositionally biased region" description="Low complexity" evidence="1">
    <location>
        <begin position="238"/>
        <end position="260"/>
    </location>
</feature>
<reference evidence="4" key="2">
    <citation type="submission" date="2015-06" db="UniProtKB">
        <authorList>
            <consortium name="EnsemblMetazoa"/>
        </authorList>
    </citation>
    <scope>IDENTIFICATION</scope>
</reference>
<dbReference type="InterPro" id="IPR022229">
    <property type="entry name" value="TPPII_Ig-like-2"/>
</dbReference>
<feature type="domain" description="Tripeptidyl peptidase II C-terminal" evidence="3">
    <location>
        <begin position="276"/>
        <end position="345"/>
    </location>
</feature>
<feature type="domain" description="Tripeptidyl peptidase II second Ig-like" evidence="2">
    <location>
        <begin position="15"/>
        <end position="194"/>
    </location>
</feature>
<dbReference type="Proteomes" id="UP000015102">
    <property type="component" value="Unassembled WGS sequence"/>
</dbReference>
<evidence type="ECO:0008006" key="6">
    <source>
        <dbReference type="Google" id="ProtNLM"/>
    </source>
</evidence>
<dbReference type="OMA" id="XINILLI"/>
<dbReference type="STRING" id="36166.T1GV53"/>
<dbReference type="InterPro" id="IPR022232">
    <property type="entry name" value="TPPII_C_art"/>
</dbReference>
<evidence type="ECO:0000313" key="4">
    <source>
        <dbReference type="EnsemblMetazoa" id="MESCA007635-PA"/>
    </source>
</evidence>
<name>T1GV53_MEGSC</name>
<dbReference type="EMBL" id="CAQQ02152779">
    <property type="status" value="NOT_ANNOTATED_CDS"/>
    <property type="molecule type" value="Genomic_DNA"/>
</dbReference>
<dbReference type="EnsemblMetazoa" id="MESCA007635-RA">
    <property type="protein sequence ID" value="MESCA007635-PA"/>
    <property type="gene ID" value="MESCA007635"/>
</dbReference>
<dbReference type="InterPro" id="IPR046939">
    <property type="entry name" value="TPPII_C_sf"/>
</dbReference>
<reference evidence="5" key="1">
    <citation type="submission" date="2013-02" db="EMBL/GenBank/DDBJ databases">
        <authorList>
            <person name="Hughes D."/>
        </authorList>
    </citation>
    <scope>NUCLEOTIDE SEQUENCE</scope>
    <source>
        <strain>Durham</strain>
        <strain evidence="5">NC isolate 2 -- Noor lab</strain>
    </source>
</reference>
<evidence type="ECO:0000259" key="3">
    <source>
        <dbReference type="Pfam" id="PF12583"/>
    </source>
</evidence>
<dbReference type="HOGENOM" id="CLU_036331_0_0_1"/>
<feature type="region of interest" description="Disordered" evidence="1">
    <location>
        <begin position="236"/>
        <end position="283"/>
    </location>
</feature>
<dbReference type="Gene3D" id="1.25.40.710">
    <property type="match status" value="1"/>
</dbReference>
<dbReference type="Pfam" id="PF12580">
    <property type="entry name" value="TPPII"/>
    <property type="match status" value="1"/>
</dbReference>
<organism evidence="4 5">
    <name type="scientific">Megaselia scalaris</name>
    <name type="common">Humpbacked fly</name>
    <name type="synonym">Phora scalaris</name>
    <dbReference type="NCBI Taxonomy" id="36166"/>
    <lineage>
        <taxon>Eukaryota</taxon>
        <taxon>Metazoa</taxon>
        <taxon>Ecdysozoa</taxon>
        <taxon>Arthropoda</taxon>
        <taxon>Hexapoda</taxon>
        <taxon>Insecta</taxon>
        <taxon>Pterygota</taxon>
        <taxon>Neoptera</taxon>
        <taxon>Endopterygota</taxon>
        <taxon>Diptera</taxon>
        <taxon>Brachycera</taxon>
        <taxon>Muscomorpha</taxon>
        <taxon>Platypezoidea</taxon>
        <taxon>Phoridae</taxon>
        <taxon>Megaseliini</taxon>
        <taxon>Megaselia</taxon>
    </lineage>
</organism>
<proteinExistence type="predicted"/>
<dbReference type="EMBL" id="CAQQ02152781">
    <property type="status" value="NOT_ANNOTATED_CDS"/>
    <property type="molecule type" value="Genomic_DNA"/>
</dbReference>
<feature type="compositionally biased region" description="Low complexity" evidence="1">
    <location>
        <begin position="267"/>
        <end position="283"/>
    </location>
</feature>
<dbReference type="AlphaFoldDB" id="T1GV53"/>
<evidence type="ECO:0000259" key="2">
    <source>
        <dbReference type="Pfam" id="PF12580"/>
    </source>
</evidence>
<evidence type="ECO:0000256" key="1">
    <source>
        <dbReference type="SAM" id="MobiDB-lite"/>
    </source>
</evidence>
<accession>T1GV53</accession>
<dbReference type="Pfam" id="PF12583">
    <property type="entry name" value="TPPII_C"/>
    <property type="match status" value="1"/>
</dbReference>
<evidence type="ECO:0000313" key="5">
    <source>
        <dbReference type="Proteomes" id="UP000015102"/>
    </source>
</evidence>
<protein>
    <recommendedName>
        <fullName evidence="6">Tripeptidyl peptidase II Ig-like domain-containing protein</fullName>
    </recommendedName>
</protein>
<keyword evidence="5" id="KW-1185">Reference proteome</keyword>
<dbReference type="EMBL" id="CAQQ02152780">
    <property type="status" value="NOT_ANNOTATED_CDS"/>
    <property type="molecule type" value="Genomic_DNA"/>
</dbReference>